<proteinExistence type="predicted"/>
<name>A0ABP0SQS2_9DINO</name>
<feature type="compositionally biased region" description="Basic residues" evidence="1">
    <location>
        <begin position="303"/>
        <end position="313"/>
    </location>
</feature>
<organism evidence="2 3">
    <name type="scientific">Durusdinium trenchii</name>
    <dbReference type="NCBI Taxonomy" id="1381693"/>
    <lineage>
        <taxon>Eukaryota</taxon>
        <taxon>Sar</taxon>
        <taxon>Alveolata</taxon>
        <taxon>Dinophyceae</taxon>
        <taxon>Suessiales</taxon>
        <taxon>Symbiodiniaceae</taxon>
        <taxon>Durusdinium</taxon>
    </lineage>
</organism>
<evidence type="ECO:0000313" key="3">
    <source>
        <dbReference type="Proteomes" id="UP001642484"/>
    </source>
</evidence>
<comment type="caution">
    <text evidence="2">The sequence shown here is derived from an EMBL/GenBank/DDBJ whole genome shotgun (WGS) entry which is preliminary data.</text>
</comment>
<dbReference type="Proteomes" id="UP001642484">
    <property type="component" value="Unassembled WGS sequence"/>
</dbReference>
<feature type="region of interest" description="Disordered" evidence="1">
    <location>
        <begin position="303"/>
        <end position="341"/>
    </location>
</feature>
<keyword evidence="3" id="KW-1185">Reference proteome</keyword>
<protein>
    <submittedName>
        <fullName evidence="2">Uncharacterized protein</fullName>
    </submittedName>
</protein>
<accession>A0ABP0SQS2</accession>
<sequence length="501" mass="56508">MAAGEKHHFCTTAWARLSIDISYLVGLKVPHVATLGWHTSLHAGPGLQWRAGPLAARKTAFVPRNVLTRRVQGQLFAAMLGHFNQLPWVQSAGIEVEVWQGGFESINRDAGDPWRGQAHGRIWWSDAVEYMAAVYLAGDITLLTFNELYAMQVPTLVPEIGWQARIMADMCNTGIGWFFKHSPLYNLPEGEENFAFTPWGCDSLDRLRYWLQTADAWRYPHVVHVTSFVDLYQHLLRWANDPTEPQRRSEAMAKFHLDLSIRSLAYFRSLLAAKLPLPVVEAPTSKGVVAALQVSALHTLRRTRASRTRRRTRREQPSELREATTRRKTSGRDKWRSVPRDGWGEVGHPELGHVEALEELATGTISIRGPFDDTVLQTLGLRQNGMNWFDEVTEVLVLGLQEASGAKDMRPGHHLGTTKLNSWCSIQSEESDTTKSRLRILQTTIEQTLKAFCAQRASAAFNPVWVQNCVGQSDGETEKCEAVEVSSRNNKDCLQYHLDYA</sequence>
<reference evidence="2 3" key="1">
    <citation type="submission" date="2024-02" db="EMBL/GenBank/DDBJ databases">
        <authorList>
            <person name="Chen Y."/>
            <person name="Shah S."/>
            <person name="Dougan E. K."/>
            <person name="Thang M."/>
            <person name="Chan C."/>
        </authorList>
    </citation>
    <scope>NUCLEOTIDE SEQUENCE [LARGE SCALE GENOMIC DNA]</scope>
</reference>
<feature type="compositionally biased region" description="Basic and acidic residues" evidence="1">
    <location>
        <begin position="314"/>
        <end position="341"/>
    </location>
</feature>
<evidence type="ECO:0000313" key="2">
    <source>
        <dbReference type="EMBL" id="CAK9114644.1"/>
    </source>
</evidence>
<evidence type="ECO:0000256" key="1">
    <source>
        <dbReference type="SAM" id="MobiDB-lite"/>
    </source>
</evidence>
<gene>
    <name evidence="2" type="ORF">CCMP2556_LOCUS53002</name>
</gene>
<dbReference type="EMBL" id="CAXAMN010028028">
    <property type="protein sequence ID" value="CAK9114644.1"/>
    <property type="molecule type" value="Genomic_DNA"/>
</dbReference>